<accession>A0ABQ5HVJ7</accession>
<evidence type="ECO:0000313" key="1">
    <source>
        <dbReference type="EMBL" id="GJT91302.1"/>
    </source>
</evidence>
<organism evidence="1 2">
    <name type="scientific">Tanacetum coccineum</name>
    <dbReference type="NCBI Taxonomy" id="301880"/>
    <lineage>
        <taxon>Eukaryota</taxon>
        <taxon>Viridiplantae</taxon>
        <taxon>Streptophyta</taxon>
        <taxon>Embryophyta</taxon>
        <taxon>Tracheophyta</taxon>
        <taxon>Spermatophyta</taxon>
        <taxon>Magnoliopsida</taxon>
        <taxon>eudicotyledons</taxon>
        <taxon>Gunneridae</taxon>
        <taxon>Pentapetalae</taxon>
        <taxon>asterids</taxon>
        <taxon>campanulids</taxon>
        <taxon>Asterales</taxon>
        <taxon>Asteraceae</taxon>
        <taxon>Asteroideae</taxon>
        <taxon>Anthemideae</taxon>
        <taxon>Anthemidinae</taxon>
        <taxon>Tanacetum</taxon>
    </lineage>
</organism>
<gene>
    <name evidence="1" type="ORF">Tco_1080147</name>
</gene>
<dbReference type="Proteomes" id="UP001151760">
    <property type="component" value="Unassembled WGS sequence"/>
</dbReference>
<sequence>MNQQKHPCGVLTKTERNLSCYTTNQRIPFGCRGGGGSGDVMVVRGDDDVVFGGVNGAGDDIDGGGGLPCRLWWRRWVVEARGGGDRIDPGRIYLFIILGLVGKSPPEKFSGGGGVAVAGNRWPAGGDGMRGERVNW</sequence>
<keyword evidence="2" id="KW-1185">Reference proteome</keyword>
<dbReference type="EMBL" id="BQNB010020006">
    <property type="protein sequence ID" value="GJT91302.1"/>
    <property type="molecule type" value="Genomic_DNA"/>
</dbReference>
<evidence type="ECO:0000313" key="2">
    <source>
        <dbReference type="Proteomes" id="UP001151760"/>
    </source>
</evidence>
<proteinExistence type="predicted"/>
<protein>
    <submittedName>
        <fullName evidence="1">Uncharacterized protein</fullName>
    </submittedName>
</protein>
<reference evidence="1" key="1">
    <citation type="journal article" date="2022" name="Int. J. Mol. Sci.">
        <title>Draft Genome of Tanacetum Coccineum: Genomic Comparison of Closely Related Tanacetum-Family Plants.</title>
        <authorList>
            <person name="Yamashiro T."/>
            <person name="Shiraishi A."/>
            <person name="Nakayama K."/>
            <person name="Satake H."/>
        </authorList>
    </citation>
    <scope>NUCLEOTIDE SEQUENCE</scope>
</reference>
<name>A0ABQ5HVJ7_9ASTR</name>
<comment type="caution">
    <text evidence="1">The sequence shown here is derived from an EMBL/GenBank/DDBJ whole genome shotgun (WGS) entry which is preliminary data.</text>
</comment>
<reference evidence="1" key="2">
    <citation type="submission" date="2022-01" db="EMBL/GenBank/DDBJ databases">
        <authorList>
            <person name="Yamashiro T."/>
            <person name="Shiraishi A."/>
            <person name="Satake H."/>
            <person name="Nakayama K."/>
        </authorList>
    </citation>
    <scope>NUCLEOTIDE SEQUENCE</scope>
</reference>